<sequence>MTAIDTGASTHTPVSGVDSETMRRALALVRAWRDPAMPGLVFLPLLALAGCVSLVIAVVSMAGTPYVPLQLPFFVSGGLGGVALFAIGALLAAVQAERRDRAVATAETQEIASEVCALVSAALRRSRD</sequence>
<comment type="caution">
    <text evidence="2">The sequence shown here is derived from an EMBL/GenBank/DDBJ whole genome shotgun (WGS) entry which is preliminary data.</text>
</comment>
<keyword evidence="3" id="KW-1185">Reference proteome</keyword>
<proteinExistence type="predicted"/>
<evidence type="ECO:0000313" key="3">
    <source>
        <dbReference type="Proteomes" id="UP001596337"/>
    </source>
</evidence>
<dbReference type="EMBL" id="JBHSXX010000001">
    <property type="protein sequence ID" value="MFC6866278.1"/>
    <property type="molecule type" value="Genomic_DNA"/>
</dbReference>
<keyword evidence="1" id="KW-1133">Transmembrane helix</keyword>
<reference evidence="3" key="1">
    <citation type="journal article" date="2019" name="Int. J. Syst. Evol. Microbiol.">
        <title>The Global Catalogue of Microorganisms (GCM) 10K type strain sequencing project: providing services to taxonomists for standard genome sequencing and annotation.</title>
        <authorList>
            <consortium name="The Broad Institute Genomics Platform"/>
            <consortium name="The Broad Institute Genome Sequencing Center for Infectious Disease"/>
            <person name="Wu L."/>
            <person name="Ma J."/>
        </authorList>
    </citation>
    <scope>NUCLEOTIDE SEQUENCE [LARGE SCALE GENOMIC DNA]</scope>
    <source>
        <strain evidence="3">KCTC 32255</strain>
    </source>
</reference>
<protein>
    <recommendedName>
        <fullName evidence="4">Holin-X, holin superfamily III</fullName>
    </recommendedName>
</protein>
<evidence type="ECO:0000256" key="1">
    <source>
        <dbReference type="SAM" id="Phobius"/>
    </source>
</evidence>
<feature type="transmembrane region" description="Helical" evidence="1">
    <location>
        <begin position="73"/>
        <end position="94"/>
    </location>
</feature>
<keyword evidence="1" id="KW-0812">Transmembrane</keyword>
<accession>A0ABW2BTW5</accession>
<dbReference type="RefSeq" id="WP_345400790.1">
    <property type="nucleotide sequence ID" value="NZ_BAABLA010000102.1"/>
</dbReference>
<dbReference type="Proteomes" id="UP001596337">
    <property type="component" value="Unassembled WGS sequence"/>
</dbReference>
<evidence type="ECO:0008006" key="4">
    <source>
        <dbReference type="Google" id="ProtNLM"/>
    </source>
</evidence>
<feature type="transmembrane region" description="Helical" evidence="1">
    <location>
        <begin position="40"/>
        <end position="61"/>
    </location>
</feature>
<evidence type="ECO:0000313" key="2">
    <source>
        <dbReference type="EMBL" id="MFC6866278.1"/>
    </source>
</evidence>
<organism evidence="2 3">
    <name type="scientific">Haloechinothrix salitolerans</name>
    <dbReference type="NCBI Taxonomy" id="926830"/>
    <lineage>
        <taxon>Bacteria</taxon>
        <taxon>Bacillati</taxon>
        <taxon>Actinomycetota</taxon>
        <taxon>Actinomycetes</taxon>
        <taxon>Pseudonocardiales</taxon>
        <taxon>Pseudonocardiaceae</taxon>
        <taxon>Haloechinothrix</taxon>
    </lineage>
</organism>
<gene>
    <name evidence="2" type="ORF">ACFQGD_03885</name>
</gene>
<name>A0ABW2BTW5_9PSEU</name>
<keyword evidence="1" id="KW-0472">Membrane</keyword>